<sequence length="358" mass="36458">MTQLTHDAPARGGVNPSRTLAAGLGLALLSAAAFGASGSIGRGLMDLGWTAGSATLVRVTIAALVLLIPGLRALHGRWHLLRQNAGALVAFSVLAIVGAQLCYFMAVQYIDVSAAMLIEYLAPLIVVLWLWVHGRKPTPLTFAGALVAMAGLAMLVGLTSGVSVNLTGVAWALGAATGAAGYFIISGDDRMTLPPITLAAGGLGLAAVLLGLAALVGILPMGFATGEVQFVPFAMPWWLALAILGVVTAALSYVAGIAAARRLGSRLASFVGLLEVVAAGGIAWVLLGQAMGPVQLMGAALVLVGVVLVKLAEPRVPAGGDPTLEGVLDGAAEEAVIAELVDSRLADERQDERQDERA</sequence>
<dbReference type="SUPFAM" id="SSF103481">
    <property type="entry name" value="Multidrug resistance efflux transporter EmrE"/>
    <property type="match status" value="2"/>
</dbReference>
<evidence type="ECO:0000256" key="4">
    <source>
        <dbReference type="ARBA" id="ARBA00022692"/>
    </source>
</evidence>
<feature type="transmembrane region" description="Helical" evidence="7">
    <location>
        <begin position="86"/>
        <end position="106"/>
    </location>
</feature>
<evidence type="ECO:0000313" key="9">
    <source>
        <dbReference type="EMBL" id="PFG20403.1"/>
    </source>
</evidence>
<reference evidence="9 10" key="1">
    <citation type="submission" date="2017-10" db="EMBL/GenBank/DDBJ databases">
        <title>Sequencing the genomes of 1000 actinobacteria strains.</title>
        <authorList>
            <person name="Klenk H.-P."/>
        </authorList>
    </citation>
    <scope>NUCLEOTIDE SEQUENCE [LARGE SCALE GENOMIC DNA]</scope>
    <source>
        <strain evidence="9 10">DSM 21801</strain>
    </source>
</reference>
<comment type="subcellular location">
    <subcellularLocation>
        <location evidence="1">Cell membrane</location>
        <topology evidence="1">Multi-pass membrane protein</topology>
    </subcellularLocation>
</comment>
<organism evidence="9 10">
    <name type="scientific">Serinibacter salmoneus</name>
    <dbReference type="NCBI Taxonomy" id="556530"/>
    <lineage>
        <taxon>Bacteria</taxon>
        <taxon>Bacillati</taxon>
        <taxon>Actinomycetota</taxon>
        <taxon>Actinomycetes</taxon>
        <taxon>Micrococcales</taxon>
        <taxon>Beutenbergiaceae</taxon>
        <taxon>Serinibacter</taxon>
    </lineage>
</organism>
<dbReference type="EMBL" id="PDJD01000001">
    <property type="protein sequence ID" value="PFG20403.1"/>
    <property type="molecule type" value="Genomic_DNA"/>
</dbReference>
<protein>
    <submittedName>
        <fullName evidence="9">Threonine/homoserine efflux transporter RhtA</fullName>
    </submittedName>
</protein>
<keyword evidence="10" id="KW-1185">Reference proteome</keyword>
<dbReference type="InterPro" id="IPR000620">
    <property type="entry name" value="EamA_dom"/>
</dbReference>
<keyword evidence="4 7" id="KW-0812">Transmembrane</keyword>
<feature type="transmembrane region" description="Helical" evidence="7">
    <location>
        <begin position="267"/>
        <end position="287"/>
    </location>
</feature>
<feature type="transmembrane region" description="Helical" evidence="7">
    <location>
        <begin position="164"/>
        <end position="185"/>
    </location>
</feature>
<name>A0A2A9D187_9MICO</name>
<evidence type="ECO:0000259" key="8">
    <source>
        <dbReference type="Pfam" id="PF00892"/>
    </source>
</evidence>
<feature type="transmembrane region" description="Helical" evidence="7">
    <location>
        <begin position="197"/>
        <end position="223"/>
    </location>
</feature>
<dbReference type="InterPro" id="IPR037185">
    <property type="entry name" value="EmrE-like"/>
</dbReference>
<evidence type="ECO:0000256" key="5">
    <source>
        <dbReference type="ARBA" id="ARBA00022989"/>
    </source>
</evidence>
<evidence type="ECO:0000256" key="6">
    <source>
        <dbReference type="ARBA" id="ARBA00023136"/>
    </source>
</evidence>
<dbReference type="RefSeq" id="WP_098469393.1">
    <property type="nucleotide sequence ID" value="NZ_PDJD01000001.1"/>
</dbReference>
<evidence type="ECO:0000256" key="3">
    <source>
        <dbReference type="ARBA" id="ARBA00022475"/>
    </source>
</evidence>
<dbReference type="Pfam" id="PF00892">
    <property type="entry name" value="EamA"/>
    <property type="match status" value="2"/>
</dbReference>
<evidence type="ECO:0000256" key="1">
    <source>
        <dbReference type="ARBA" id="ARBA00004651"/>
    </source>
</evidence>
<proteinExistence type="inferred from homology"/>
<feature type="transmembrane region" description="Helical" evidence="7">
    <location>
        <begin position="293"/>
        <end position="312"/>
    </location>
</feature>
<dbReference type="Proteomes" id="UP000224915">
    <property type="component" value="Unassembled WGS sequence"/>
</dbReference>
<feature type="domain" description="EamA" evidence="8">
    <location>
        <begin position="23"/>
        <end position="156"/>
    </location>
</feature>
<dbReference type="InterPro" id="IPR051258">
    <property type="entry name" value="Diverse_Substrate_Transporter"/>
</dbReference>
<comment type="caution">
    <text evidence="9">The sequence shown here is derived from an EMBL/GenBank/DDBJ whole genome shotgun (WGS) entry which is preliminary data.</text>
</comment>
<feature type="transmembrane region" description="Helical" evidence="7">
    <location>
        <begin position="51"/>
        <end position="74"/>
    </location>
</feature>
<dbReference type="PANTHER" id="PTHR42920">
    <property type="entry name" value="OS03G0707200 PROTEIN-RELATED"/>
    <property type="match status" value="1"/>
</dbReference>
<evidence type="ECO:0000313" key="10">
    <source>
        <dbReference type="Proteomes" id="UP000224915"/>
    </source>
</evidence>
<dbReference type="PANTHER" id="PTHR42920:SF5">
    <property type="entry name" value="EAMA DOMAIN-CONTAINING PROTEIN"/>
    <property type="match status" value="1"/>
</dbReference>
<evidence type="ECO:0000256" key="2">
    <source>
        <dbReference type="ARBA" id="ARBA00007362"/>
    </source>
</evidence>
<dbReference type="AlphaFoldDB" id="A0A2A9D187"/>
<dbReference type="OrthoDB" id="154915at2"/>
<evidence type="ECO:0000256" key="7">
    <source>
        <dbReference type="SAM" id="Phobius"/>
    </source>
</evidence>
<keyword evidence="5 7" id="KW-1133">Transmembrane helix</keyword>
<feature type="domain" description="EamA" evidence="8">
    <location>
        <begin position="167"/>
        <end position="309"/>
    </location>
</feature>
<feature type="transmembrane region" description="Helical" evidence="7">
    <location>
        <begin position="235"/>
        <end position="255"/>
    </location>
</feature>
<feature type="transmembrane region" description="Helical" evidence="7">
    <location>
        <begin position="139"/>
        <end position="158"/>
    </location>
</feature>
<comment type="similarity">
    <text evidence="2">Belongs to the EamA transporter family.</text>
</comment>
<keyword evidence="3" id="KW-1003">Cell membrane</keyword>
<keyword evidence="6 7" id="KW-0472">Membrane</keyword>
<dbReference type="GO" id="GO:0005886">
    <property type="term" value="C:plasma membrane"/>
    <property type="evidence" value="ECO:0007669"/>
    <property type="project" value="UniProtKB-SubCell"/>
</dbReference>
<accession>A0A2A9D187</accession>
<gene>
    <name evidence="9" type="ORF">ATL40_2001</name>
</gene>
<feature type="transmembrane region" description="Helical" evidence="7">
    <location>
        <begin position="112"/>
        <end position="132"/>
    </location>
</feature>